<dbReference type="Proteomes" id="UP000076408">
    <property type="component" value="Unassembled WGS sequence"/>
</dbReference>
<dbReference type="VEuPathDB" id="VectorBase:ASTEI11472"/>
<sequence length="236" mass="26932">MNENSFPGEGWTRQKCWIKRTQLSYANAESAITIMSGESSTDPEQAPTVSSAGKLASYADIFSERVVENSMKPIHVKSGVEYAFPRTPSPPTMSLINEYSEPNHPITKVTEQCNCKTIQALIEAQTNIIKEFRAEQKRDYERILKEQKKIINRLGIIEVQMNSLLNHTEIGTTDTANTEHPFIKTVEDLQIFEKDLAEEEYFTRMSDILKHSVNDKDINNRIAHGPEFQNQEPKLQ</sequence>
<dbReference type="EnsemblMetazoa" id="ASTEI11472-RA">
    <property type="protein sequence ID" value="ASTEI11472-PA"/>
    <property type="gene ID" value="ASTEI11472"/>
</dbReference>
<dbReference type="VEuPathDB" id="VectorBase:ASTEI20_034591"/>
<reference evidence="2" key="1">
    <citation type="journal article" date="2014" name="Genome Biol.">
        <title>Genome analysis of a major urban malaria vector mosquito, Anopheles stephensi.</title>
        <authorList>
            <person name="Jiang X."/>
            <person name="Peery A."/>
            <person name="Hall A.B."/>
            <person name="Sharma A."/>
            <person name="Chen X.G."/>
            <person name="Waterhouse R.M."/>
            <person name="Komissarov A."/>
            <person name="Riehle M.M."/>
            <person name="Shouche Y."/>
            <person name="Sharakhova M.V."/>
            <person name="Lawson D."/>
            <person name="Pakpour N."/>
            <person name="Arensburger P."/>
            <person name="Davidson V.L."/>
            <person name="Eiglmeier K."/>
            <person name="Emrich S."/>
            <person name="George P."/>
            <person name="Kennedy R.C."/>
            <person name="Mane S.P."/>
            <person name="Maslen G."/>
            <person name="Oringanje C."/>
            <person name="Qi Y."/>
            <person name="Settlage R."/>
            <person name="Tojo M."/>
            <person name="Tubio J.M."/>
            <person name="Unger M.F."/>
            <person name="Wang B."/>
            <person name="Vernick K.D."/>
            <person name="Ribeiro J.M."/>
            <person name="James A.A."/>
            <person name="Michel K."/>
            <person name="Riehle M.A."/>
            <person name="Luckhart S."/>
            <person name="Sharakhov I.V."/>
            <person name="Tu Z."/>
        </authorList>
    </citation>
    <scope>NUCLEOTIDE SEQUENCE [LARGE SCALE GENOMIC DNA]</scope>
    <source>
        <strain evidence="2">Indian</strain>
    </source>
</reference>
<keyword evidence="2" id="KW-1185">Reference proteome</keyword>
<dbReference type="AlphaFoldDB" id="A0A182YSN6"/>
<protein>
    <submittedName>
        <fullName evidence="1">Uncharacterized protein</fullName>
    </submittedName>
</protein>
<reference evidence="1" key="2">
    <citation type="submission" date="2020-05" db="UniProtKB">
        <authorList>
            <consortium name="EnsemblMetazoa"/>
        </authorList>
    </citation>
    <scope>IDENTIFICATION</scope>
    <source>
        <strain evidence="1">Indian</strain>
    </source>
</reference>
<dbReference type="STRING" id="30069.A0A182YSN6"/>
<organism evidence="1 2">
    <name type="scientific">Anopheles stephensi</name>
    <name type="common">Indo-Pakistan malaria mosquito</name>
    <dbReference type="NCBI Taxonomy" id="30069"/>
    <lineage>
        <taxon>Eukaryota</taxon>
        <taxon>Metazoa</taxon>
        <taxon>Ecdysozoa</taxon>
        <taxon>Arthropoda</taxon>
        <taxon>Hexapoda</taxon>
        <taxon>Insecta</taxon>
        <taxon>Pterygota</taxon>
        <taxon>Neoptera</taxon>
        <taxon>Endopterygota</taxon>
        <taxon>Diptera</taxon>
        <taxon>Nematocera</taxon>
        <taxon>Culicoidea</taxon>
        <taxon>Culicidae</taxon>
        <taxon>Anophelinae</taxon>
        <taxon>Anopheles</taxon>
    </lineage>
</organism>
<proteinExistence type="predicted"/>
<accession>A0A182YSN6</accession>
<evidence type="ECO:0000313" key="2">
    <source>
        <dbReference type="Proteomes" id="UP000076408"/>
    </source>
</evidence>
<dbReference type="OMA" id="EYAFPRT"/>
<name>A0A182YSN6_ANOST</name>
<evidence type="ECO:0000313" key="1">
    <source>
        <dbReference type="EnsemblMetazoa" id="ASTEI11472-PA"/>
    </source>
</evidence>